<gene>
    <name evidence="1" type="ORF">S01H1_85329</name>
</gene>
<organism evidence="1">
    <name type="scientific">marine sediment metagenome</name>
    <dbReference type="NCBI Taxonomy" id="412755"/>
    <lineage>
        <taxon>unclassified sequences</taxon>
        <taxon>metagenomes</taxon>
        <taxon>ecological metagenomes</taxon>
    </lineage>
</organism>
<proteinExistence type="predicted"/>
<dbReference type="EMBL" id="BARS01058560">
    <property type="protein sequence ID" value="GAG49386.1"/>
    <property type="molecule type" value="Genomic_DNA"/>
</dbReference>
<protein>
    <submittedName>
        <fullName evidence="1">Uncharacterized protein</fullName>
    </submittedName>
</protein>
<evidence type="ECO:0000313" key="1">
    <source>
        <dbReference type="EMBL" id="GAG49386.1"/>
    </source>
</evidence>
<comment type="caution">
    <text evidence="1">The sequence shown here is derived from an EMBL/GenBank/DDBJ whole genome shotgun (WGS) entry which is preliminary data.</text>
</comment>
<reference evidence="1" key="1">
    <citation type="journal article" date="2014" name="Front. Microbiol.">
        <title>High frequency of phylogenetically diverse reductive dehalogenase-homologous genes in deep subseafloor sedimentary metagenomes.</title>
        <authorList>
            <person name="Kawai M."/>
            <person name="Futagami T."/>
            <person name="Toyoda A."/>
            <person name="Takaki Y."/>
            <person name="Nishi S."/>
            <person name="Hori S."/>
            <person name="Arai W."/>
            <person name="Tsubouchi T."/>
            <person name="Morono Y."/>
            <person name="Uchiyama I."/>
            <person name="Ito T."/>
            <person name="Fujiyama A."/>
            <person name="Inagaki F."/>
            <person name="Takami H."/>
        </authorList>
    </citation>
    <scope>NUCLEOTIDE SEQUENCE</scope>
    <source>
        <strain evidence="1">Expedition CK06-06</strain>
    </source>
</reference>
<sequence length="60" mass="6616">MTKTLSVPERHQLRIARDTLKMNDVGVKVIGGPSKQEAREIIRKLTGSEPVVNEESLDGS</sequence>
<name>X0ZME4_9ZZZZ</name>
<accession>X0ZME4</accession>
<dbReference type="AlphaFoldDB" id="X0ZME4"/>